<sequence>MLVERGIDFAEAAAIFAGPTLTLEDDRFDYPEPRYQTYGLLAERLVLMVWTPTKTGIRVISMRHCHDKEARRVTPRLG</sequence>
<organism evidence="1 2">
    <name type="scientific">Sphingomonas guangdongensis</name>
    <dbReference type="NCBI Taxonomy" id="1141890"/>
    <lineage>
        <taxon>Bacteria</taxon>
        <taxon>Pseudomonadati</taxon>
        <taxon>Pseudomonadota</taxon>
        <taxon>Alphaproteobacteria</taxon>
        <taxon>Sphingomonadales</taxon>
        <taxon>Sphingomonadaceae</taxon>
        <taxon>Sphingomonas</taxon>
    </lineage>
</organism>
<gene>
    <name evidence="1" type="ORF">SAMN06297144_0348</name>
</gene>
<dbReference type="OrthoDB" id="9798158at2"/>
<keyword evidence="2" id="KW-1185">Reference proteome</keyword>
<accession>A0A285QC72</accession>
<name>A0A285QC72_9SPHN</name>
<evidence type="ECO:0000313" key="1">
    <source>
        <dbReference type="EMBL" id="SOB79049.1"/>
    </source>
</evidence>
<dbReference type="AlphaFoldDB" id="A0A285QC72"/>
<dbReference type="Proteomes" id="UP000219494">
    <property type="component" value="Unassembled WGS sequence"/>
</dbReference>
<dbReference type="RefSeq" id="WP_097062290.1">
    <property type="nucleotide sequence ID" value="NZ_OBMI01000001.1"/>
</dbReference>
<protein>
    <submittedName>
        <fullName evidence="1">Uncharacterized protein</fullName>
    </submittedName>
</protein>
<dbReference type="Pfam" id="PF04365">
    <property type="entry name" value="BrnT_toxin"/>
    <property type="match status" value="1"/>
</dbReference>
<dbReference type="InterPro" id="IPR038573">
    <property type="entry name" value="BrnT_sf"/>
</dbReference>
<reference evidence="1 2" key="1">
    <citation type="submission" date="2017-07" db="EMBL/GenBank/DDBJ databases">
        <authorList>
            <person name="Sun Z.S."/>
            <person name="Albrecht U."/>
            <person name="Echele G."/>
            <person name="Lee C.C."/>
        </authorList>
    </citation>
    <scope>NUCLEOTIDE SEQUENCE [LARGE SCALE GENOMIC DNA]</scope>
    <source>
        <strain evidence="1 2">CGMCC 1.12672</strain>
    </source>
</reference>
<proteinExistence type="predicted"/>
<dbReference type="EMBL" id="OBMI01000001">
    <property type="protein sequence ID" value="SOB79049.1"/>
    <property type="molecule type" value="Genomic_DNA"/>
</dbReference>
<evidence type="ECO:0000313" key="2">
    <source>
        <dbReference type="Proteomes" id="UP000219494"/>
    </source>
</evidence>
<dbReference type="InterPro" id="IPR007460">
    <property type="entry name" value="BrnT_toxin"/>
</dbReference>
<dbReference type="Gene3D" id="3.10.450.530">
    <property type="entry name" value="Ribonuclease toxin, BrnT, of type II toxin-antitoxin system"/>
    <property type="match status" value="1"/>
</dbReference>